<name>A0A409WS86_PSICY</name>
<dbReference type="InParanoid" id="A0A409WS86"/>
<organism evidence="1 2">
    <name type="scientific">Psilocybe cyanescens</name>
    <dbReference type="NCBI Taxonomy" id="93625"/>
    <lineage>
        <taxon>Eukaryota</taxon>
        <taxon>Fungi</taxon>
        <taxon>Dikarya</taxon>
        <taxon>Basidiomycota</taxon>
        <taxon>Agaricomycotina</taxon>
        <taxon>Agaricomycetes</taxon>
        <taxon>Agaricomycetidae</taxon>
        <taxon>Agaricales</taxon>
        <taxon>Agaricineae</taxon>
        <taxon>Strophariaceae</taxon>
        <taxon>Psilocybe</taxon>
    </lineage>
</organism>
<accession>A0A409WS86</accession>
<evidence type="ECO:0000313" key="2">
    <source>
        <dbReference type="Proteomes" id="UP000283269"/>
    </source>
</evidence>
<gene>
    <name evidence="1" type="ORF">CVT25_015092</name>
</gene>
<dbReference type="AlphaFoldDB" id="A0A409WS86"/>
<protein>
    <submittedName>
        <fullName evidence="1">Uncharacterized protein</fullName>
    </submittedName>
</protein>
<dbReference type="EMBL" id="NHYD01003264">
    <property type="protein sequence ID" value="PPQ81336.1"/>
    <property type="molecule type" value="Genomic_DNA"/>
</dbReference>
<sequence>MDEQAQVIVLDEIGSSMEISEYLSSTSHMPWQQTYFGFVDPLQISNRTLTLLQGIDPPFHTYRFFSRAIKKTRSESGSFCIDFLNPKTSIVVLAFQRRAKKA</sequence>
<evidence type="ECO:0000313" key="1">
    <source>
        <dbReference type="EMBL" id="PPQ81336.1"/>
    </source>
</evidence>
<comment type="caution">
    <text evidence="1">The sequence shown here is derived from an EMBL/GenBank/DDBJ whole genome shotgun (WGS) entry which is preliminary data.</text>
</comment>
<keyword evidence="2" id="KW-1185">Reference proteome</keyword>
<dbReference type="Proteomes" id="UP000283269">
    <property type="component" value="Unassembled WGS sequence"/>
</dbReference>
<reference evidence="1 2" key="1">
    <citation type="journal article" date="2018" name="Evol. Lett.">
        <title>Horizontal gene cluster transfer increased hallucinogenic mushroom diversity.</title>
        <authorList>
            <person name="Reynolds H.T."/>
            <person name="Vijayakumar V."/>
            <person name="Gluck-Thaler E."/>
            <person name="Korotkin H.B."/>
            <person name="Matheny P.B."/>
            <person name="Slot J.C."/>
        </authorList>
    </citation>
    <scope>NUCLEOTIDE SEQUENCE [LARGE SCALE GENOMIC DNA]</scope>
    <source>
        <strain evidence="1 2">2631</strain>
    </source>
</reference>
<proteinExistence type="predicted"/>
<dbReference type="OrthoDB" id="65590at2759"/>